<reference evidence="2" key="1">
    <citation type="journal article" date="2020" name="Stud. Mycol.">
        <title>101 Dothideomycetes genomes: a test case for predicting lifestyles and emergence of pathogens.</title>
        <authorList>
            <person name="Haridas S."/>
            <person name="Albert R."/>
            <person name="Binder M."/>
            <person name="Bloem J."/>
            <person name="Labutti K."/>
            <person name="Salamov A."/>
            <person name="Andreopoulos B."/>
            <person name="Baker S."/>
            <person name="Barry K."/>
            <person name="Bills G."/>
            <person name="Bluhm B."/>
            <person name="Cannon C."/>
            <person name="Castanera R."/>
            <person name="Culley D."/>
            <person name="Daum C."/>
            <person name="Ezra D."/>
            <person name="Gonzalez J."/>
            <person name="Henrissat B."/>
            <person name="Kuo A."/>
            <person name="Liang C."/>
            <person name="Lipzen A."/>
            <person name="Lutzoni F."/>
            <person name="Magnuson J."/>
            <person name="Mondo S."/>
            <person name="Nolan M."/>
            <person name="Ohm R."/>
            <person name="Pangilinan J."/>
            <person name="Park H.-J."/>
            <person name="Ramirez L."/>
            <person name="Alfaro M."/>
            <person name="Sun H."/>
            <person name="Tritt A."/>
            <person name="Yoshinaga Y."/>
            <person name="Zwiers L.-H."/>
            <person name="Turgeon B."/>
            <person name="Goodwin S."/>
            <person name="Spatafora J."/>
            <person name="Crous P."/>
            <person name="Grigoriev I."/>
        </authorList>
    </citation>
    <scope>NUCLEOTIDE SEQUENCE</scope>
    <source>
        <strain evidence="2">CBS 121739</strain>
    </source>
</reference>
<feature type="region of interest" description="Disordered" evidence="1">
    <location>
        <begin position="1"/>
        <end position="20"/>
    </location>
</feature>
<dbReference type="Proteomes" id="UP000799437">
    <property type="component" value="Unassembled WGS sequence"/>
</dbReference>
<organism evidence="2 3">
    <name type="scientific">Pseudovirgaria hyperparasitica</name>
    <dbReference type="NCBI Taxonomy" id="470096"/>
    <lineage>
        <taxon>Eukaryota</taxon>
        <taxon>Fungi</taxon>
        <taxon>Dikarya</taxon>
        <taxon>Ascomycota</taxon>
        <taxon>Pezizomycotina</taxon>
        <taxon>Dothideomycetes</taxon>
        <taxon>Dothideomycetes incertae sedis</taxon>
        <taxon>Acrospermales</taxon>
        <taxon>Acrospermaceae</taxon>
        <taxon>Pseudovirgaria</taxon>
    </lineage>
</organism>
<proteinExistence type="predicted"/>
<name>A0A6A6WKT4_9PEZI</name>
<feature type="compositionally biased region" description="Acidic residues" evidence="1">
    <location>
        <begin position="1"/>
        <end position="11"/>
    </location>
</feature>
<sequence length="361" mass="41500">MHFIEPEDISDSESSSGGVDLPLEAFEEDISAKDRIHKLPRNVKTLRAIRIHYLPRLSRRQRCQIGSRLCELSSAFDTVDLSKGTDEGTALGYTVEPVPKLRAQIPDALLYTEDMIERGCPVRGWSDMSTLNRFLFRFEEYFSCDELIKGLNKSILVTIAKVDRVTRQITISEQYAANLYFLYNHDLFPEAFDEHGERRTRASFLESHFEPFAADITHTLSRAAADIEALRPCLTTLKSYAELLSVPSSEIQRLHWKHREQLNAYMVKVDEEIAHRARHYGLLVLYAVQLELRRERFLMTEKSVLDGLNRMMADAVRVRVFMAEIRGWVEEGGRVGWVHGMVERAREKVVSGGWMGCGNRF</sequence>
<protein>
    <submittedName>
        <fullName evidence="2">Uncharacterized protein</fullName>
    </submittedName>
</protein>
<dbReference type="RefSeq" id="XP_033605238.1">
    <property type="nucleotide sequence ID" value="XM_033746274.1"/>
</dbReference>
<keyword evidence="3" id="KW-1185">Reference proteome</keyword>
<gene>
    <name evidence="2" type="ORF">EJ05DRAFT_495647</name>
</gene>
<dbReference type="AlphaFoldDB" id="A0A6A6WKT4"/>
<dbReference type="GeneID" id="54487328"/>
<evidence type="ECO:0000313" key="2">
    <source>
        <dbReference type="EMBL" id="KAF2762787.1"/>
    </source>
</evidence>
<evidence type="ECO:0000256" key="1">
    <source>
        <dbReference type="SAM" id="MobiDB-lite"/>
    </source>
</evidence>
<dbReference type="EMBL" id="ML996565">
    <property type="protein sequence ID" value="KAF2762787.1"/>
    <property type="molecule type" value="Genomic_DNA"/>
</dbReference>
<evidence type="ECO:0000313" key="3">
    <source>
        <dbReference type="Proteomes" id="UP000799437"/>
    </source>
</evidence>
<accession>A0A6A6WKT4</accession>